<feature type="transmembrane region" description="Helical" evidence="6">
    <location>
        <begin position="378"/>
        <end position="395"/>
    </location>
</feature>
<dbReference type="Pfam" id="PF00939">
    <property type="entry name" value="Na_sulph_symp"/>
    <property type="match status" value="1"/>
</dbReference>
<organism evidence="7 8">
    <name type="scientific">Campylobacter hyointestinalis</name>
    <dbReference type="NCBI Taxonomy" id="198"/>
    <lineage>
        <taxon>Bacteria</taxon>
        <taxon>Pseudomonadati</taxon>
        <taxon>Campylobacterota</taxon>
        <taxon>Epsilonproteobacteria</taxon>
        <taxon>Campylobacterales</taxon>
        <taxon>Campylobacteraceae</taxon>
        <taxon>Campylobacter</taxon>
    </lineage>
</organism>
<sequence>MQKSFYIKLLAPFLLGIFVFLSPRIWGVEAPDGLSINAWLYFSIFVSLTLGLILEPVSPALISLVAVTIAVVFKVGPVKSGDINANISSAASINWGLSGFSNSVVWLIFAAFTIGLGFSKTGLGKRLALYIVSKLGRSTLGLGYAIAIVDGILAPFIPSNAARSGGTVYPIVNSIAPMFDSSPQNNPRKIGAYLVWIGVSASCVTSSLFLTGQAPNPLALSIISKNGIGVVDWLGWFIAIAPIGIFLFILTPLITYFIYPPEVKGSKDIANWAKNEYENLGAITKAEIYMICIAIIGLILWVGSSFFKINATTTALIMLVLMTAAKTITWNDFLSNKQAWNTFVWFGTLVTMAAGLKNVGFLDYLAKNLGSNLVNIEPNFALILLVIFFSLLRYFFASGTAYVTATVAIFVTIANAIPGLDPALTMLVLCLPMGFMGILTPYGTGCSPLWFGSHFILGPKFFALGAIFGAIYLLIFIVLGIPWVKFIFSTLNLG</sequence>
<dbReference type="EMBL" id="VOAP01000013">
    <property type="protein sequence ID" value="TWO20701.1"/>
    <property type="molecule type" value="Genomic_DNA"/>
</dbReference>
<reference evidence="7 8" key="1">
    <citation type="submission" date="2019-07" db="EMBL/GenBank/DDBJ databases">
        <title>Rapid identification of Enteric Bacteria from Whole Genome Sequences (WGS) using Average Nucleotide Identity (ANI).</title>
        <authorList>
            <person name="Lane C."/>
        </authorList>
    </citation>
    <scope>NUCLEOTIDE SEQUENCE [LARGE SCALE GENOMIC DNA]</scope>
    <source>
        <strain evidence="7 8">D2411</strain>
    </source>
</reference>
<dbReference type="GeneID" id="56509226"/>
<dbReference type="GO" id="GO:0016020">
    <property type="term" value="C:membrane"/>
    <property type="evidence" value="ECO:0007669"/>
    <property type="project" value="UniProtKB-SubCell"/>
</dbReference>
<dbReference type="RefSeq" id="WP_063997530.1">
    <property type="nucleotide sequence ID" value="NZ_VOAP01000013.1"/>
</dbReference>
<dbReference type="InterPro" id="IPR030676">
    <property type="entry name" value="CitT-rel"/>
</dbReference>
<feature type="transmembrane region" description="Helical" evidence="6">
    <location>
        <begin position="424"/>
        <end position="442"/>
    </location>
</feature>
<feature type="transmembrane region" description="Helical" evidence="6">
    <location>
        <begin position="37"/>
        <end position="54"/>
    </location>
</feature>
<dbReference type="InterPro" id="IPR001898">
    <property type="entry name" value="SLC13A/DASS"/>
</dbReference>
<feature type="transmembrane region" description="Helical" evidence="6">
    <location>
        <begin position="401"/>
        <end position="417"/>
    </location>
</feature>
<keyword evidence="5 6" id="KW-0472">Membrane</keyword>
<feature type="transmembrane region" description="Helical" evidence="6">
    <location>
        <begin position="343"/>
        <end position="366"/>
    </location>
</feature>
<evidence type="ECO:0000313" key="8">
    <source>
        <dbReference type="Proteomes" id="UP000321812"/>
    </source>
</evidence>
<comment type="caution">
    <text evidence="7">The sequence shown here is derived from an EMBL/GenBank/DDBJ whole genome shotgun (WGS) entry which is preliminary data.</text>
</comment>
<dbReference type="PIRSF" id="PIRSF002457">
    <property type="entry name" value="DASS"/>
    <property type="match status" value="1"/>
</dbReference>
<dbReference type="NCBIfam" id="TIGR00785">
    <property type="entry name" value="dass"/>
    <property type="match status" value="1"/>
</dbReference>
<evidence type="ECO:0000256" key="1">
    <source>
        <dbReference type="ARBA" id="ARBA00004141"/>
    </source>
</evidence>
<keyword evidence="3 6" id="KW-0812">Transmembrane</keyword>
<dbReference type="Proteomes" id="UP000321812">
    <property type="component" value="Unassembled WGS sequence"/>
</dbReference>
<feature type="transmembrane region" description="Helical" evidence="6">
    <location>
        <begin position="97"/>
        <end position="118"/>
    </location>
</feature>
<dbReference type="PANTHER" id="PTHR42826">
    <property type="entry name" value="DICARBOXYLATE TRANSPORTER 2.1, CHLOROPLASTIC"/>
    <property type="match status" value="1"/>
</dbReference>
<feature type="transmembrane region" description="Helical" evidence="6">
    <location>
        <begin position="190"/>
        <end position="212"/>
    </location>
</feature>
<feature type="transmembrane region" description="Helical" evidence="6">
    <location>
        <begin position="233"/>
        <end position="259"/>
    </location>
</feature>
<dbReference type="AlphaFoldDB" id="A0A562XEX7"/>
<feature type="transmembrane region" description="Helical" evidence="6">
    <location>
        <begin position="462"/>
        <end position="484"/>
    </location>
</feature>
<feature type="transmembrane region" description="Helical" evidence="6">
    <location>
        <begin position="314"/>
        <end position="331"/>
    </location>
</feature>
<name>A0A562XEX7_CAMHY</name>
<accession>A0A562XEX7</accession>
<feature type="transmembrane region" description="Helical" evidence="6">
    <location>
        <begin position="61"/>
        <end position="77"/>
    </location>
</feature>
<evidence type="ECO:0000256" key="4">
    <source>
        <dbReference type="ARBA" id="ARBA00022989"/>
    </source>
</evidence>
<evidence type="ECO:0000256" key="6">
    <source>
        <dbReference type="SAM" id="Phobius"/>
    </source>
</evidence>
<dbReference type="GO" id="GO:0022857">
    <property type="term" value="F:transmembrane transporter activity"/>
    <property type="evidence" value="ECO:0007669"/>
    <property type="project" value="InterPro"/>
</dbReference>
<comment type="similarity">
    <text evidence="2">Belongs to the SLC13A/DASS transporter (TC 2.A.47) family. DIT1 subfamily.</text>
</comment>
<proteinExistence type="inferred from homology"/>
<gene>
    <name evidence="7" type="ORF">YZ82_05115</name>
</gene>
<evidence type="ECO:0000313" key="7">
    <source>
        <dbReference type="EMBL" id="TWO20701.1"/>
    </source>
</evidence>
<protein>
    <submittedName>
        <fullName evidence="7">DASS family sodium-coupled anion symporter</fullName>
    </submittedName>
</protein>
<feature type="transmembrane region" description="Helical" evidence="6">
    <location>
        <begin position="139"/>
        <end position="157"/>
    </location>
</feature>
<keyword evidence="4 6" id="KW-1133">Transmembrane helix</keyword>
<comment type="subcellular location">
    <subcellularLocation>
        <location evidence="1">Membrane</location>
        <topology evidence="1">Multi-pass membrane protein</topology>
    </subcellularLocation>
</comment>
<evidence type="ECO:0000256" key="2">
    <source>
        <dbReference type="ARBA" id="ARBA00007349"/>
    </source>
</evidence>
<feature type="transmembrane region" description="Helical" evidence="6">
    <location>
        <begin position="288"/>
        <end position="307"/>
    </location>
</feature>
<evidence type="ECO:0000256" key="5">
    <source>
        <dbReference type="ARBA" id="ARBA00023136"/>
    </source>
</evidence>
<evidence type="ECO:0000256" key="3">
    <source>
        <dbReference type="ARBA" id="ARBA00022692"/>
    </source>
</evidence>